<name>A0ABP0SSB2_9DINO</name>
<evidence type="ECO:0000313" key="4">
    <source>
        <dbReference type="EMBL" id="CAK9115315.1"/>
    </source>
</evidence>
<feature type="repeat" description="ANK" evidence="3">
    <location>
        <begin position="231"/>
        <end position="263"/>
    </location>
</feature>
<evidence type="ECO:0000256" key="3">
    <source>
        <dbReference type="PROSITE-ProRule" id="PRU00023"/>
    </source>
</evidence>
<proteinExistence type="predicted"/>
<dbReference type="PRINTS" id="PR01415">
    <property type="entry name" value="ANKYRIN"/>
</dbReference>
<dbReference type="InterPro" id="IPR036770">
    <property type="entry name" value="Ankyrin_rpt-contain_sf"/>
</dbReference>
<dbReference type="SMART" id="SM00248">
    <property type="entry name" value="ANK"/>
    <property type="match status" value="9"/>
</dbReference>
<feature type="repeat" description="ANK" evidence="3">
    <location>
        <begin position="331"/>
        <end position="363"/>
    </location>
</feature>
<feature type="repeat" description="ANK" evidence="3">
    <location>
        <begin position="297"/>
        <end position="329"/>
    </location>
</feature>
<dbReference type="PROSITE" id="PS50088">
    <property type="entry name" value="ANK_REPEAT"/>
    <property type="match status" value="5"/>
</dbReference>
<dbReference type="PROSITE" id="PS50297">
    <property type="entry name" value="ANK_REP_REGION"/>
    <property type="match status" value="3"/>
</dbReference>
<dbReference type="SUPFAM" id="SSF48403">
    <property type="entry name" value="Ankyrin repeat"/>
    <property type="match status" value="2"/>
</dbReference>
<comment type="caution">
    <text evidence="4">The sequence shown here is derived from an EMBL/GenBank/DDBJ whole genome shotgun (WGS) entry which is preliminary data.</text>
</comment>
<evidence type="ECO:0000313" key="5">
    <source>
        <dbReference type="Proteomes" id="UP001642484"/>
    </source>
</evidence>
<dbReference type="PANTHER" id="PTHR24198">
    <property type="entry name" value="ANKYRIN REPEAT AND PROTEIN KINASE DOMAIN-CONTAINING PROTEIN"/>
    <property type="match status" value="1"/>
</dbReference>
<organism evidence="4 5">
    <name type="scientific">Durusdinium trenchii</name>
    <dbReference type="NCBI Taxonomy" id="1381693"/>
    <lineage>
        <taxon>Eukaryota</taxon>
        <taxon>Sar</taxon>
        <taxon>Alveolata</taxon>
        <taxon>Dinophyceae</taxon>
        <taxon>Suessiales</taxon>
        <taxon>Symbiodiniaceae</taxon>
        <taxon>Durusdinium</taxon>
    </lineage>
</organism>
<dbReference type="InterPro" id="IPR002110">
    <property type="entry name" value="Ankyrin_rpt"/>
</dbReference>
<feature type="repeat" description="ANK" evidence="3">
    <location>
        <begin position="198"/>
        <end position="230"/>
    </location>
</feature>
<dbReference type="Gene3D" id="1.25.40.20">
    <property type="entry name" value="Ankyrin repeat-containing domain"/>
    <property type="match status" value="4"/>
</dbReference>
<evidence type="ECO:0000256" key="2">
    <source>
        <dbReference type="ARBA" id="ARBA00023043"/>
    </source>
</evidence>
<feature type="repeat" description="ANK" evidence="3">
    <location>
        <begin position="59"/>
        <end position="91"/>
    </location>
</feature>
<evidence type="ECO:0000256" key="1">
    <source>
        <dbReference type="ARBA" id="ARBA00022737"/>
    </source>
</evidence>
<dbReference type="PANTHER" id="PTHR24198:SF194">
    <property type="entry name" value="INVERSIN-A"/>
    <property type="match status" value="1"/>
</dbReference>
<gene>
    <name evidence="4" type="ORF">CCMP2556_LOCUS53300</name>
</gene>
<protein>
    <submittedName>
        <fullName evidence="4">Uncharacterized protein</fullName>
    </submittedName>
</protein>
<keyword evidence="2 3" id="KW-0040">ANK repeat</keyword>
<keyword evidence="5" id="KW-1185">Reference proteome</keyword>
<reference evidence="4 5" key="1">
    <citation type="submission" date="2024-02" db="EMBL/GenBank/DDBJ databases">
        <authorList>
            <person name="Chen Y."/>
            <person name="Shah S."/>
            <person name="Dougan E. K."/>
            <person name="Thang M."/>
            <person name="Chan C."/>
        </authorList>
    </citation>
    <scope>NUCLEOTIDE SEQUENCE [LARGE SCALE GENOMIC DNA]</scope>
</reference>
<accession>A0ABP0SSB2</accession>
<dbReference type="EMBL" id="CAXAMN010028139">
    <property type="protein sequence ID" value="CAK9115315.1"/>
    <property type="molecule type" value="Genomic_DNA"/>
</dbReference>
<sequence>MDPDDEGGFCDEWPDQWTTVGKPRAELQPHDLCRAALQGDIRLAGWALERHNPDAEAKKGWTALHLAAAGGHQDIARALLKQQAQVDQAMPVSALSLACLTGKRDVVELLISALAQLDGPDGNGGAPLLHAAYKNRLPICQLLLDSDASAQVSFGPAGASRLAPVRRLRGEGGEGSPRWQEVLCESGFTRLEELQYCEGITALHLAAWHGNASLCLALLDAHARPNAQDSVGRTAISLAAQRGHLQSTMLLLEHRAQPQTADATGSTAVGWAAKMGQKPVVELLLEKMSIDFVPWLGAPTMLHLAAYHGRQGVVAMLLAQHANTDVSLQPGGIRPLMVAAFQGSAEICQLLISSHAHVNQKDEEGATAWQYAALAGHDQVCELLVTFGAVELD</sequence>
<keyword evidence="1" id="KW-0677">Repeat</keyword>
<dbReference type="Pfam" id="PF12796">
    <property type="entry name" value="Ank_2"/>
    <property type="match status" value="3"/>
</dbReference>
<dbReference type="Proteomes" id="UP001642484">
    <property type="component" value="Unassembled WGS sequence"/>
</dbReference>